<proteinExistence type="predicted"/>
<dbReference type="AlphaFoldDB" id="A0A7S4KCJ9"/>
<feature type="compositionally biased region" description="Basic and acidic residues" evidence="1">
    <location>
        <begin position="1"/>
        <end position="14"/>
    </location>
</feature>
<feature type="compositionally biased region" description="Basic residues" evidence="1">
    <location>
        <begin position="62"/>
        <end position="75"/>
    </location>
</feature>
<accession>A0A7S4KCJ9</accession>
<feature type="compositionally biased region" description="Low complexity" evidence="1">
    <location>
        <begin position="38"/>
        <end position="61"/>
    </location>
</feature>
<sequence length="132" mass="14592">MDRLDWLRSAREISRSAAGPGHADKSNQSTGRQTGGIAPSASLPSLLSNSVASLRPSAAPRRTTRRLQPRYRHSRVASPTRIERNKQQSTSTMPIILKSSAETMRMNKARALENHEMSEAVITNKSLKEDLL</sequence>
<dbReference type="EMBL" id="HBKQ01063056">
    <property type="protein sequence ID" value="CAE2290754.1"/>
    <property type="molecule type" value="Transcribed_RNA"/>
</dbReference>
<evidence type="ECO:0000256" key="1">
    <source>
        <dbReference type="SAM" id="MobiDB-lite"/>
    </source>
</evidence>
<feature type="region of interest" description="Disordered" evidence="1">
    <location>
        <begin position="1"/>
        <end position="93"/>
    </location>
</feature>
<protein>
    <submittedName>
        <fullName evidence="2">Uncharacterized protein</fullName>
    </submittedName>
</protein>
<gene>
    <name evidence="2" type="ORF">OAUR00152_LOCUS43026</name>
</gene>
<evidence type="ECO:0000313" key="2">
    <source>
        <dbReference type="EMBL" id="CAE2290754.1"/>
    </source>
</evidence>
<name>A0A7S4KCJ9_9STRA</name>
<organism evidence="2">
    <name type="scientific">Odontella aurita</name>
    <dbReference type="NCBI Taxonomy" id="265563"/>
    <lineage>
        <taxon>Eukaryota</taxon>
        <taxon>Sar</taxon>
        <taxon>Stramenopiles</taxon>
        <taxon>Ochrophyta</taxon>
        <taxon>Bacillariophyta</taxon>
        <taxon>Mediophyceae</taxon>
        <taxon>Biddulphiophycidae</taxon>
        <taxon>Eupodiscales</taxon>
        <taxon>Odontellaceae</taxon>
        <taxon>Odontella</taxon>
    </lineage>
</organism>
<reference evidence="2" key="1">
    <citation type="submission" date="2021-01" db="EMBL/GenBank/DDBJ databases">
        <authorList>
            <person name="Corre E."/>
            <person name="Pelletier E."/>
            <person name="Niang G."/>
            <person name="Scheremetjew M."/>
            <person name="Finn R."/>
            <person name="Kale V."/>
            <person name="Holt S."/>
            <person name="Cochrane G."/>
            <person name="Meng A."/>
            <person name="Brown T."/>
            <person name="Cohen L."/>
        </authorList>
    </citation>
    <scope>NUCLEOTIDE SEQUENCE</scope>
    <source>
        <strain evidence="2">Isolate 1302-5</strain>
    </source>
</reference>